<dbReference type="Proteomes" id="UP000567179">
    <property type="component" value="Unassembled WGS sequence"/>
</dbReference>
<evidence type="ECO:0000313" key="2">
    <source>
        <dbReference type="Proteomes" id="UP000567179"/>
    </source>
</evidence>
<name>A0A8H5ATH8_9AGAR</name>
<gene>
    <name evidence="1" type="ORF">D9619_010157</name>
</gene>
<evidence type="ECO:0000313" key="1">
    <source>
        <dbReference type="EMBL" id="KAF5310268.1"/>
    </source>
</evidence>
<dbReference type="AlphaFoldDB" id="A0A8H5ATH8"/>
<evidence type="ECO:0008006" key="3">
    <source>
        <dbReference type="Google" id="ProtNLM"/>
    </source>
</evidence>
<sequence length="414" mass="47075">MANIELALPTELFRPIIEFGVLDMADLCSIAQTSRLLRDEGQRFLFRNPGLITVQLGKGIGRTRAFFDAILSSPHRLALMVHTYIQTTDWAPSTQSDQDCTPEQLFMKMTEALKLMANVKIFHSTDVGIQDNSTRVSMVDCIRQCSFKLEEFAWNHRGEELRLLEEFLVFQNEIQYLEFYPGFDIRGASDITNARVQRLLIAGQKACPKLETLRGPKSSSLVLLPGKKNVKFISWSWALYITEALNDTELHVTYIGNALSPVQYLEYEGGNATGLPFSRIAPYLTSVVVLKISNEQIKQVSELSVSLPTLGAVHFFNEGFWDLSSPEELSRDYTFVFLIFARCKKLGFVEVDRYLGRSPPHGKSEDYGHITKRYTISPETRKVTSKKVNRSVESRWGQRIHLVAQFSVDNNVDR</sequence>
<dbReference type="EMBL" id="JAACJJ010000058">
    <property type="protein sequence ID" value="KAF5310268.1"/>
    <property type="molecule type" value="Genomic_DNA"/>
</dbReference>
<organism evidence="1 2">
    <name type="scientific">Psilocybe cf. subviscida</name>
    <dbReference type="NCBI Taxonomy" id="2480587"/>
    <lineage>
        <taxon>Eukaryota</taxon>
        <taxon>Fungi</taxon>
        <taxon>Dikarya</taxon>
        <taxon>Basidiomycota</taxon>
        <taxon>Agaricomycotina</taxon>
        <taxon>Agaricomycetes</taxon>
        <taxon>Agaricomycetidae</taxon>
        <taxon>Agaricales</taxon>
        <taxon>Agaricineae</taxon>
        <taxon>Strophariaceae</taxon>
        <taxon>Psilocybe</taxon>
    </lineage>
</organism>
<accession>A0A8H5ATH8</accession>
<protein>
    <recommendedName>
        <fullName evidence="3">F-box domain-containing protein</fullName>
    </recommendedName>
</protein>
<reference evidence="1 2" key="1">
    <citation type="journal article" date="2020" name="ISME J.">
        <title>Uncovering the hidden diversity of litter-decomposition mechanisms in mushroom-forming fungi.</title>
        <authorList>
            <person name="Floudas D."/>
            <person name="Bentzer J."/>
            <person name="Ahren D."/>
            <person name="Johansson T."/>
            <person name="Persson P."/>
            <person name="Tunlid A."/>
        </authorList>
    </citation>
    <scope>NUCLEOTIDE SEQUENCE [LARGE SCALE GENOMIC DNA]</scope>
    <source>
        <strain evidence="1 2">CBS 101986</strain>
    </source>
</reference>
<proteinExistence type="predicted"/>
<comment type="caution">
    <text evidence="1">The sequence shown here is derived from an EMBL/GenBank/DDBJ whole genome shotgun (WGS) entry which is preliminary data.</text>
</comment>
<keyword evidence="2" id="KW-1185">Reference proteome</keyword>